<dbReference type="InterPro" id="IPR002869">
    <property type="entry name" value="Pyrv_flavodox_OxRed_cen"/>
</dbReference>
<dbReference type="Pfam" id="PF01558">
    <property type="entry name" value="POR"/>
    <property type="match status" value="1"/>
</dbReference>
<feature type="region of interest" description="Disordered" evidence="2">
    <location>
        <begin position="576"/>
        <end position="599"/>
    </location>
</feature>
<dbReference type="InterPro" id="IPR022367">
    <property type="entry name" value="2-oxoacid/accept_OxRdtase_asu"/>
</dbReference>
<dbReference type="PANTHER" id="PTHR32154:SF20">
    <property type="entry name" value="2-OXOGLUTARATE OXIDOREDUCTASE SUBUNIT KORA"/>
    <property type="match status" value="1"/>
</dbReference>
<dbReference type="InterPro" id="IPR050722">
    <property type="entry name" value="Pyruvate:ferred/Flavod_OxRd"/>
</dbReference>
<evidence type="ECO:0000256" key="2">
    <source>
        <dbReference type="SAM" id="MobiDB-lite"/>
    </source>
</evidence>
<evidence type="ECO:0000256" key="1">
    <source>
        <dbReference type="ARBA" id="ARBA00023002"/>
    </source>
</evidence>
<proteinExistence type="predicted"/>
<dbReference type="Gene3D" id="3.40.50.970">
    <property type="match status" value="1"/>
</dbReference>
<evidence type="ECO:0000259" key="4">
    <source>
        <dbReference type="Pfam" id="PF01855"/>
    </source>
</evidence>
<dbReference type="Gene3D" id="3.40.920.10">
    <property type="entry name" value="Pyruvate-ferredoxin oxidoreductase, PFOR, domain III"/>
    <property type="match status" value="1"/>
</dbReference>
<reference evidence="5 6" key="1">
    <citation type="journal article" date="2016" name="Nat. Commun.">
        <title>Thousands of microbial genomes shed light on interconnected biogeochemical processes in an aquifer system.</title>
        <authorList>
            <person name="Anantharaman K."/>
            <person name="Brown C.T."/>
            <person name="Hug L.A."/>
            <person name="Sharon I."/>
            <person name="Castelle C.J."/>
            <person name="Probst A.J."/>
            <person name="Thomas B.C."/>
            <person name="Singh A."/>
            <person name="Wilkins M.J."/>
            <person name="Karaoz U."/>
            <person name="Brodie E.L."/>
            <person name="Williams K.H."/>
            <person name="Hubbard S.S."/>
            <person name="Banfield J.F."/>
        </authorList>
    </citation>
    <scope>NUCLEOTIDE SEQUENCE [LARGE SCALE GENOMIC DNA]</scope>
</reference>
<evidence type="ECO:0000259" key="3">
    <source>
        <dbReference type="Pfam" id="PF01558"/>
    </source>
</evidence>
<dbReference type="InterPro" id="IPR019752">
    <property type="entry name" value="Pyrv/ketoisovalerate_OxRed_cat"/>
</dbReference>
<dbReference type="CDD" id="cd07034">
    <property type="entry name" value="TPP_PYR_PFOR_IOR-alpha_like"/>
    <property type="match status" value="1"/>
</dbReference>
<sequence length="613" mass="68603">MKYNWKIGGEAGYGIMTTGTVISKIATRSGYHIFSYFEYPSLIRGGHNTVEVVFSDEEITASKWHVDMLVCLNKATYDLHKHRLTSNSIVMYDPDIFQPDIECKKVPLPLKKIKEKQEIHQQMLNTVAVGGSISMLGGDIAIFEDILKHQFARKGQEVVDFNVRLAKVGFDQIKADNVTPLSILSKKNETPEKMVLTGNDAYSIATVGADCKYYAAYPMTPSSSILMSLAAWQDQTQMVVRHSEDEIAVINSALGASFAGVRSSVGTSGGGFALMVEALSYAGIAEIPIVVFLGMRPGPATGMPTWTEQGDLLFATQAGHGEFPKIVLAPGDVSEMIELTLKAFDLADNYQTPVIIVADKFLCESFKDLFKDDVDKTLKDYSPNRGRIVSSTTQSPYLRYKIEETGVSEMLIPGQKGVFFQANSYEHIEDSHTTEDSEARKKQVEKRNKKWNTYLKTHFDGPKYYGDKLADTVFVTWGGVKGIVQEAQKILSREHNKNVGLLHFNHVYPLDEELIKSFFKDNVRYILVENNSHAQFGQLLRMQTGVNLNEKVLKYDGRPFWPEELVKYVNGESKQIHNDVPKSEDVEKPEATSDLEKRQDELLNKLAAKMATA</sequence>
<accession>A0A1F7IWB7</accession>
<dbReference type="InterPro" id="IPR009014">
    <property type="entry name" value="Transketo_C/PFOR_II"/>
</dbReference>
<evidence type="ECO:0008006" key="7">
    <source>
        <dbReference type="Google" id="ProtNLM"/>
    </source>
</evidence>
<name>A0A1F7IWB7_9BACT</name>
<dbReference type="GO" id="GO:0016903">
    <property type="term" value="F:oxidoreductase activity, acting on the aldehyde or oxo group of donors"/>
    <property type="evidence" value="ECO:0007669"/>
    <property type="project" value="InterPro"/>
</dbReference>
<dbReference type="AlphaFoldDB" id="A0A1F7IWB7"/>
<dbReference type="SUPFAM" id="SSF52922">
    <property type="entry name" value="TK C-terminal domain-like"/>
    <property type="match status" value="1"/>
</dbReference>
<dbReference type="SUPFAM" id="SSF52518">
    <property type="entry name" value="Thiamin diphosphate-binding fold (THDP-binding)"/>
    <property type="match status" value="1"/>
</dbReference>
<dbReference type="EMBL" id="MGAL01000028">
    <property type="protein sequence ID" value="OGK47666.1"/>
    <property type="molecule type" value="Genomic_DNA"/>
</dbReference>
<evidence type="ECO:0000313" key="5">
    <source>
        <dbReference type="EMBL" id="OGK47666.1"/>
    </source>
</evidence>
<keyword evidence="1" id="KW-0560">Oxidoreductase</keyword>
<evidence type="ECO:0000313" key="6">
    <source>
        <dbReference type="Proteomes" id="UP000177141"/>
    </source>
</evidence>
<dbReference type="PANTHER" id="PTHR32154">
    <property type="entry name" value="PYRUVATE-FLAVODOXIN OXIDOREDUCTASE-RELATED"/>
    <property type="match status" value="1"/>
</dbReference>
<gene>
    <name evidence="5" type="ORF">A3A93_02395</name>
</gene>
<feature type="domain" description="Pyruvate flavodoxin/ferredoxin oxidoreductase pyrimidine binding" evidence="4">
    <location>
        <begin position="207"/>
        <end position="445"/>
    </location>
</feature>
<dbReference type="STRING" id="1802061.A3A93_02395"/>
<dbReference type="Proteomes" id="UP000177141">
    <property type="component" value="Unassembled WGS sequence"/>
</dbReference>
<comment type="caution">
    <text evidence="5">The sequence shown here is derived from an EMBL/GenBank/DDBJ whole genome shotgun (WGS) entry which is preliminary data.</text>
</comment>
<dbReference type="GO" id="GO:0006979">
    <property type="term" value="P:response to oxidative stress"/>
    <property type="evidence" value="ECO:0007669"/>
    <property type="project" value="TreeGrafter"/>
</dbReference>
<organism evidence="5 6">
    <name type="scientific">Candidatus Roizmanbacteria bacterium RIFCSPLOWO2_01_FULL_38_12</name>
    <dbReference type="NCBI Taxonomy" id="1802061"/>
    <lineage>
        <taxon>Bacteria</taxon>
        <taxon>Candidatus Roizmaniibacteriota</taxon>
    </lineage>
</organism>
<dbReference type="Pfam" id="PF01855">
    <property type="entry name" value="POR_N"/>
    <property type="match status" value="1"/>
</dbReference>
<dbReference type="SUPFAM" id="SSF53323">
    <property type="entry name" value="Pyruvate-ferredoxin oxidoreductase, PFOR, domain III"/>
    <property type="match status" value="1"/>
</dbReference>
<dbReference type="NCBIfam" id="TIGR03710">
    <property type="entry name" value="OAFO_sf"/>
    <property type="match status" value="1"/>
</dbReference>
<dbReference type="InterPro" id="IPR029061">
    <property type="entry name" value="THDP-binding"/>
</dbReference>
<feature type="domain" description="Pyruvate/ketoisovalerate oxidoreductase catalytic" evidence="3">
    <location>
        <begin position="11"/>
        <end position="170"/>
    </location>
</feature>
<dbReference type="InterPro" id="IPR002880">
    <property type="entry name" value="Pyrv_Fd/Flavodoxin_OxRdtase_N"/>
</dbReference>
<protein>
    <recommendedName>
        <fullName evidence="7">2-oxoacid:ferredoxin oxidoreductase subunit alpha</fullName>
    </recommendedName>
</protein>
<dbReference type="Gene3D" id="3.40.50.920">
    <property type="match status" value="1"/>
</dbReference>